<dbReference type="PROSITE" id="PS00201">
    <property type="entry name" value="FLAVODOXIN"/>
    <property type="match status" value="1"/>
</dbReference>
<dbReference type="PROSITE" id="PS50902">
    <property type="entry name" value="FLAVODOXIN_LIKE"/>
    <property type="match status" value="1"/>
</dbReference>
<comment type="cofactor">
    <cofactor evidence="1">
        <name>FMN</name>
        <dbReference type="ChEBI" id="CHEBI:58210"/>
    </cofactor>
</comment>
<gene>
    <name evidence="8" type="ORF">UR54_C0003G0006</name>
</gene>
<dbReference type="AlphaFoldDB" id="A0A0G0DDL7"/>
<sequence>MNIGIFYATYSGGTQMAADFLTQSLKASGHTVDMKPIVKVSFVDTLSYDLRIFASPSWDNDGKEGQPHIDFISFMEKSAGKKFSNKPCVVFGLGDISYGHFCGAVDHLEKFIKKSGGKLVTESLRIDNYLIDMDGYNKKLAEWAKSFKV</sequence>
<evidence type="ECO:0000256" key="1">
    <source>
        <dbReference type="ARBA" id="ARBA00001917"/>
    </source>
</evidence>
<dbReference type="Pfam" id="PF00258">
    <property type="entry name" value="Flavodoxin_1"/>
    <property type="match status" value="1"/>
</dbReference>
<dbReference type="SUPFAM" id="SSF52218">
    <property type="entry name" value="Flavoproteins"/>
    <property type="match status" value="1"/>
</dbReference>
<dbReference type="STRING" id="1618477.UR54_C0003G0006"/>
<organism evidence="8 9">
    <name type="scientific">Candidatus Roizmanbacteria bacterium GW2011_GWA2_34_18</name>
    <dbReference type="NCBI Taxonomy" id="1618477"/>
    <lineage>
        <taxon>Bacteria</taxon>
        <taxon>Candidatus Roizmaniibacteriota</taxon>
    </lineage>
</organism>
<feature type="domain" description="Flavodoxin-like" evidence="7">
    <location>
        <begin position="3"/>
        <end position="148"/>
    </location>
</feature>
<evidence type="ECO:0000256" key="6">
    <source>
        <dbReference type="ARBA" id="ARBA00022982"/>
    </source>
</evidence>
<comment type="similarity">
    <text evidence="2">Belongs to the flavodoxin family.</text>
</comment>
<evidence type="ECO:0000256" key="2">
    <source>
        <dbReference type="ARBA" id="ARBA00005267"/>
    </source>
</evidence>
<comment type="caution">
    <text evidence="8">The sequence shown here is derived from an EMBL/GenBank/DDBJ whole genome shotgun (WGS) entry which is preliminary data.</text>
</comment>
<dbReference type="Proteomes" id="UP000034688">
    <property type="component" value="Unassembled WGS sequence"/>
</dbReference>
<accession>A0A0G0DDL7</accession>
<evidence type="ECO:0000313" key="8">
    <source>
        <dbReference type="EMBL" id="KKP61355.1"/>
    </source>
</evidence>
<dbReference type="InterPro" id="IPR008254">
    <property type="entry name" value="Flavodoxin/NO_synth"/>
</dbReference>
<dbReference type="EMBL" id="LBPP01000003">
    <property type="protein sequence ID" value="KKP61355.1"/>
    <property type="molecule type" value="Genomic_DNA"/>
</dbReference>
<dbReference type="InterPro" id="IPR029039">
    <property type="entry name" value="Flavoprotein-like_sf"/>
</dbReference>
<evidence type="ECO:0000256" key="5">
    <source>
        <dbReference type="ARBA" id="ARBA00022643"/>
    </source>
</evidence>
<dbReference type="Gene3D" id="3.40.50.360">
    <property type="match status" value="1"/>
</dbReference>
<keyword evidence="4" id="KW-0285">Flavoprotein</keyword>
<keyword evidence="3" id="KW-0813">Transport</keyword>
<evidence type="ECO:0000259" key="7">
    <source>
        <dbReference type="PROSITE" id="PS50902"/>
    </source>
</evidence>
<evidence type="ECO:0000256" key="3">
    <source>
        <dbReference type="ARBA" id="ARBA00022448"/>
    </source>
</evidence>
<dbReference type="InterPro" id="IPR001226">
    <property type="entry name" value="Flavodoxin_CS"/>
</dbReference>
<dbReference type="PANTHER" id="PTHR42809">
    <property type="entry name" value="FLAVODOXIN 2"/>
    <property type="match status" value="1"/>
</dbReference>
<name>A0A0G0DDL7_9BACT</name>
<dbReference type="PANTHER" id="PTHR42809:SF1">
    <property type="entry name" value="FLAVODOXIN 1"/>
    <property type="match status" value="1"/>
</dbReference>
<keyword evidence="5" id="KW-0288">FMN</keyword>
<evidence type="ECO:0000256" key="4">
    <source>
        <dbReference type="ARBA" id="ARBA00022630"/>
    </source>
</evidence>
<dbReference type="GO" id="GO:0010181">
    <property type="term" value="F:FMN binding"/>
    <property type="evidence" value="ECO:0007669"/>
    <property type="project" value="InterPro"/>
</dbReference>
<keyword evidence="6" id="KW-0249">Electron transport</keyword>
<dbReference type="GO" id="GO:0009055">
    <property type="term" value="F:electron transfer activity"/>
    <property type="evidence" value="ECO:0007669"/>
    <property type="project" value="InterPro"/>
</dbReference>
<proteinExistence type="inferred from homology"/>
<protein>
    <submittedName>
        <fullName evidence="8">Flavodoxin</fullName>
    </submittedName>
</protein>
<dbReference type="InterPro" id="IPR050619">
    <property type="entry name" value="Flavodoxin"/>
</dbReference>
<reference evidence="8 9" key="1">
    <citation type="journal article" date="2015" name="Nature">
        <title>rRNA introns, odd ribosomes, and small enigmatic genomes across a large radiation of phyla.</title>
        <authorList>
            <person name="Brown C.T."/>
            <person name="Hug L.A."/>
            <person name="Thomas B.C."/>
            <person name="Sharon I."/>
            <person name="Castelle C.J."/>
            <person name="Singh A."/>
            <person name="Wilkins M.J."/>
            <person name="Williams K.H."/>
            <person name="Banfield J.F."/>
        </authorList>
    </citation>
    <scope>NUCLEOTIDE SEQUENCE [LARGE SCALE GENOMIC DNA]</scope>
</reference>
<evidence type="ECO:0000313" key="9">
    <source>
        <dbReference type="Proteomes" id="UP000034688"/>
    </source>
</evidence>